<evidence type="ECO:0000313" key="3">
    <source>
        <dbReference type="EMBL" id="MBK1828322.1"/>
    </source>
</evidence>
<proteinExistence type="predicted"/>
<evidence type="ECO:0000256" key="1">
    <source>
        <dbReference type="ARBA" id="ARBA00023115"/>
    </source>
</evidence>
<keyword evidence="3" id="KW-0489">Methyltransferase</keyword>
<gene>
    <name evidence="3" type="ORF">JIN81_14910</name>
</gene>
<dbReference type="PANTHER" id="PTHR43317:SF1">
    <property type="entry name" value="THERMOSPERMINE SYNTHASE ACAULIS5"/>
    <property type="match status" value="1"/>
</dbReference>
<dbReference type="GO" id="GO:0006596">
    <property type="term" value="P:polyamine biosynthetic process"/>
    <property type="evidence" value="ECO:0007669"/>
    <property type="project" value="UniProtKB-KW"/>
</dbReference>
<protein>
    <submittedName>
        <fullName evidence="3">Methyltransferase domain-containing protein</fullName>
    </submittedName>
</protein>
<comment type="caution">
    <text evidence="3">The sequence shown here is derived from an EMBL/GenBank/DDBJ whole genome shotgun (WGS) entry which is preliminary data.</text>
</comment>
<dbReference type="GO" id="GO:0032259">
    <property type="term" value="P:methylation"/>
    <property type="evidence" value="ECO:0007669"/>
    <property type="project" value="UniProtKB-KW"/>
</dbReference>
<keyword evidence="1" id="KW-0620">Polyamine biosynthesis</keyword>
<keyword evidence="3" id="KW-0808">Transferase</keyword>
<dbReference type="Gene3D" id="3.40.50.150">
    <property type="entry name" value="Vaccinia Virus protein VP39"/>
    <property type="match status" value="1"/>
</dbReference>
<name>A0A934RC11_9BACT</name>
<dbReference type="AlphaFoldDB" id="A0A934RC11"/>
<organism evidence="3 4">
    <name type="scientific">Haloferula rosea</name>
    <dbReference type="NCBI Taxonomy" id="490093"/>
    <lineage>
        <taxon>Bacteria</taxon>
        <taxon>Pseudomonadati</taxon>
        <taxon>Verrucomicrobiota</taxon>
        <taxon>Verrucomicrobiia</taxon>
        <taxon>Verrucomicrobiales</taxon>
        <taxon>Verrucomicrobiaceae</taxon>
        <taxon>Haloferula</taxon>
    </lineage>
</organism>
<feature type="domain" description="Methyltransferase" evidence="2">
    <location>
        <begin position="69"/>
        <end position="183"/>
    </location>
</feature>
<accession>A0A934RC11</accession>
<dbReference type="PANTHER" id="PTHR43317">
    <property type="entry name" value="THERMOSPERMINE SYNTHASE ACAULIS5"/>
    <property type="match status" value="1"/>
</dbReference>
<dbReference type="InterPro" id="IPR029063">
    <property type="entry name" value="SAM-dependent_MTases_sf"/>
</dbReference>
<dbReference type="CDD" id="cd02440">
    <property type="entry name" value="AdoMet_MTases"/>
    <property type="match status" value="1"/>
</dbReference>
<evidence type="ECO:0000313" key="4">
    <source>
        <dbReference type="Proteomes" id="UP000658278"/>
    </source>
</evidence>
<dbReference type="EMBL" id="JAENII010000012">
    <property type="protein sequence ID" value="MBK1828322.1"/>
    <property type="molecule type" value="Genomic_DNA"/>
</dbReference>
<dbReference type="RefSeq" id="WP_200281505.1">
    <property type="nucleotide sequence ID" value="NZ_JAENII010000012.1"/>
</dbReference>
<dbReference type="GO" id="GO:0008168">
    <property type="term" value="F:methyltransferase activity"/>
    <property type="evidence" value="ECO:0007669"/>
    <property type="project" value="UniProtKB-KW"/>
</dbReference>
<dbReference type="SUPFAM" id="SSF53335">
    <property type="entry name" value="S-adenosyl-L-methionine-dependent methyltransferases"/>
    <property type="match status" value="1"/>
</dbReference>
<dbReference type="Proteomes" id="UP000658278">
    <property type="component" value="Unassembled WGS sequence"/>
</dbReference>
<sequence length="248" mass="27894">MPLRRLHAATTDFQDVEIWRSSASCEFRVAGAVHAWWHRDRFLTGLAWDNLAAGALLRPSGPPSSILMLGLAGGTTLHTLRHLLPDCRFTAVDIDAAMVRLAEEHMALDDCGVEIHIADAYEWAETCTDTFDVVIDDCYLAGEDDVYRPEKKPERGINKLRRLLHPDGLFLTNLVTGSGHRRIQSRTRAAFKRSFTTVRSVTTPDSMNETLVGGDAVLSGSALNPWTSEFRDSKDRDYWKRIEVRKLK</sequence>
<dbReference type="Pfam" id="PF13847">
    <property type="entry name" value="Methyltransf_31"/>
    <property type="match status" value="1"/>
</dbReference>
<dbReference type="InterPro" id="IPR025714">
    <property type="entry name" value="Methyltranfer_dom"/>
</dbReference>
<reference evidence="3" key="1">
    <citation type="submission" date="2021-01" db="EMBL/GenBank/DDBJ databases">
        <title>Modified the classification status of verrucomicrobia.</title>
        <authorList>
            <person name="Feng X."/>
        </authorList>
    </citation>
    <scope>NUCLEOTIDE SEQUENCE</scope>
    <source>
        <strain evidence="3">KCTC 22201</strain>
    </source>
</reference>
<keyword evidence="4" id="KW-1185">Reference proteome</keyword>
<evidence type="ECO:0000259" key="2">
    <source>
        <dbReference type="Pfam" id="PF13847"/>
    </source>
</evidence>